<dbReference type="STRING" id="519442.Huta_1334"/>
<evidence type="ECO:0000313" key="2">
    <source>
        <dbReference type="Proteomes" id="UP000002071"/>
    </source>
</evidence>
<dbReference type="KEGG" id="hut:Huta_1334"/>
<accession>C7NNB0</accession>
<dbReference type="Proteomes" id="UP000002071">
    <property type="component" value="Chromosome"/>
</dbReference>
<proteinExistence type="predicted"/>
<name>C7NNB0_HALUD</name>
<evidence type="ECO:0000313" key="1">
    <source>
        <dbReference type="EMBL" id="ACV11510.1"/>
    </source>
</evidence>
<dbReference type="EMBL" id="CP001687">
    <property type="protein sequence ID" value="ACV11510.1"/>
    <property type="molecule type" value="Genomic_DNA"/>
</dbReference>
<sequence>MSVGEIVESVREQLQDRDRLPADNEIRGRLTSLTKEGILERPERGRYALVRRDPEMTDALERLVDIISEKVRADSLRRTVLWDATPYLQLAEDGGPGTRLVVEHKTAASLQDEVQAAWPDEEPVATWSVKTSGPLGPGLFEPDSPTPYRLSDGIVFVEREKFGATGLTPGGYRTPFPERILVEFLGSDGPPEASAIVRTLLQDPDVTLDRLWAAGETLGVTTDIGALLAGVGTELRPQMRKDFVSKLSPVAGTLIEGER</sequence>
<gene>
    <name evidence="1" type="ordered locus">Huta_1334</name>
</gene>
<dbReference type="GeneID" id="8383611"/>
<protein>
    <submittedName>
        <fullName evidence="1">Uncharacterized protein</fullName>
    </submittedName>
</protein>
<keyword evidence="2" id="KW-1185">Reference proteome</keyword>
<dbReference type="AlphaFoldDB" id="C7NNB0"/>
<dbReference type="HOGENOM" id="CLU_1072031_0_0_2"/>
<reference evidence="1 2" key="1">
    <citation type="journal article" date="2009" name="Stand. Genomic Sci.">
        <title>Complete genome sequence of Halorhabdus utahensis type strain (AX-2).</title>
        <authorList>
            <person name="Anderson I."/>
            <person name="Tindall B.J."/>
            <person name="Pomrenke H."/>
            <person name="Goker M."/>
            <person name="Lapidus A."/>
            <person name="Nolan M."/>
            <person name="Copeland A."/>
            <person name="Glavina Del Rio T."/>
            <person name="Chen F."/>
            <person name="Tice H."/>
            <person name="Cheng J.F."/>
            <person name="Lucas S."/>
            <person name="Chertkov O."/>
            <person name="Bruce D."/>
            <person name="Brettin T."/>
            <person name="Detter J.C."/>
            <person name="Han C."/>
            <person name="Goodwin L."/>
            <person name="Land M."/>
            <person name="Hauser L."/>
            <person name="Chang Y.J."/>
            <person name="Jeffries C.D."/>
            <person name="Pitluck S."/>
            <person name="Pati A."/>
            <person name="Mavromatis K."/>
            <person name="Ivanova N."/>
            <person name="Ovchinnikova G."/>
            <person name="Chen A."/>
            <person name="Palaniappan K."/>
            <person name="Chain P."/>
            <person name="Rohde M."/>
            <person name="Bristow J."/>
            <person name="Eisen J.A."/>
            <person name="Markowitz V."/>
            <person name="Hugenholtz P."/>
            <person name="Kyrpides N.C."/>
            <person name="Klenk H.P."/>
        </authorList>
    </citation>
    <scope>NUCLEOTIDE SEQUENCE [LARGE SCALE GENOMIC DNA]</scope>
    <source>
        <strain evidence="2">DSM 12940 / JCM 11049 / AX-2</strain>
    </source>
</reference>
<dbReference type="RefSeq" id="WP_015789084.1">
    <property type="nucleotide sequence ID" value="NC_013158.1"/>
</dbReference>
<organism evidence="1 2">
    <name type="scientific">Halorhabdus utahensis (strain DSM 12940 / JCM 11049 / AX-2)</name>
    <dbReference type="NCBI Taxonomy" id="519442"/>
    <lineage>
        <taxon>Archaea</taxon>
        <taxon>Methanobacteriati</taxon>
        <taxon>Methanobacteriota</taxon>
        <taxon>Stenosarchaea group</taxon>
        <taxon>Halobacteria</taxon>
        <taxon>Halobacteriales</taxon>
        <taxon>Haloarculaceae</taxon>
        <taxon>Halorhabdus</taxon>
    </lineage>
</organism>